<keyword evidence="2" id="KW-1185">Reference proteome</keyword>
<dbReference type="AlphaFoldDB" id="A0AB34KBW3"/>
<evidence type="ECO:0000313" key="2">
    <source>
        <dbReference type="Proteomes" id="UP000803884"/>
    </source>
</evidence>
<evidence type="ECO:0000313" key="1">
    <source>
        <dbReference type="EMBL" id="KAL1582608.1"/>
    </source>
</evidence>
<accession>A0AB34KBW3</accession>
<protein>
    <submittedName>
        <fullName evidence="1">Uncharacterized protein</fullName>
    </submittedName>
</protein>
<gene>
    <name evidence="1" type="ORF">WHR41_08556</name>
</gene>
<dbReference type="RefSeq" id="XP_069225715.1">
    <property type="nucleotide sequence ID" value="XM_069377160.1"/>
</dbReference>
<name>A0AB34KBW3_9PEZI</name>
<dbReference type="EMBL" id="JAAQHG020000047">
    <property type="protein sequence ID" value="KAL1582608.1"/>
    <property type="molecule type" value="Genomic_DNA"/>
</dbReference>
<reference evidence="1 2" key="1">
    <citation type="journal article" date="2020" name="Microbiol. Resour. Announc.">
        <title>Draft Genome Sequence of a Cladosporium Species Isolated from the Mesophotic Ascidian Didemnum maculosum.</title>
        <authorList>
            <person name="Gioti A."/>
            <person name="Siaperas R."/>
            <person name="Nikolaivits E."/>
            <person name="Le Goff G."/>
            <person name="Ouazzani J."/>
            <person name="Kotoulas G."/>
            <person name="Topakas E."/>
        </authorList>
    </citation>
    <scope>NUCLEOTIDE SEQUENCE [LARGE SCALE GENOMIC DNA]</scope>
    <source>
        <strain evidence="1 2">TM138-S3</strain>
    </source>
</reference>
<proteinExistence type="predicted"/>
<dbReference type="Proteomes" id="UP000803884">
    <property type="component" value="Unassembled WGS sequence"/>
</dbReference>
<dbReference type="GeneID" id="96009998"/>
<sequence>MWSILIAPNTWRYVTAFWQGDPCAAELLRSDDALRTYIQRSTSHAATAGPKFCFHRPRSTVGILHVGLDLSCVLDDPTKEHGT</sequence>
<comment type="caution">
    <text evidence="1">The sequence shown here is derived from an EMBL/GenBank/DDBJ whole genome shotgun (WGS) entry which is preliminary data.</text>
</comment>
<organism evidence="1 2">
    <name type="scientific">Cladosporium halotolerans</name>
    <dbReference type="NCBI Taxonomy" id="1052096"/>
    <lineage>
        <taxon>Eukaryota</taxon>
        <taxon>Fungi</taxon>
        <taxon>Dikarya</taxon>
        <taxon>Ascomycota</taxon>
        <taxon>Pezizomycotina</taxon>
        <taxon>Dothideomycetes</taxon>
        <taxon>Dothideomycetidae</taxon>
        <taxon>Cladosporiales</taxon>
        <taxon>Cladosporiaceae</taxon>
        <taxon>Cladosporium</taxon>
    </lineage>
</organism>